<dbReference type="Proteomes" id="UP001597521">
    <property type="component" value="Unassembled WGS sequence"/>
</dbReference>
<dbReference type="Gene3D" id="2.40.50.100">
    <property type="match status" value="1"/>
</dbReference>
<dbReference type="InterPro" id="IPR058647">
    <property type="entry name" value="BSH_CzcB-like"/>
</dbReference>
<keyword evidence="5" id="KW-1185">Reference proteome</keyword>
<evidence type="ECO:0000259" key="3">
    <source>
        <dbReference type="Pfam" id="PF25973"/>
    </source>
</evidence>
<reference evidence="5" key="1">
    <citation type="journal article" date="2019" name="Int. J. Syst. Evol. Microbiol.">
        <title>The Global Catalogue of Microorganisms (GCM) 10K type strain sequencing project: providing services to taxonomists for standard genome sequencing and annotation.</title>
        <authorList>
            <consortium name="The Broad Institute Genomics Platform"/>
            <consortium name="The Broad Institute Genome Sequencing Center for Infectious Disease"/>
            <person name="Wu L."/>
            <person name="Ma J."/>
        </authorList>
    </citation>
    <scope>NUCLEOTIDE SEQUENCE [LARGE SCALE GENOMIC DNA]</scope>
    <source>
        <strain evidence="5">CCM 7427</strain>
    </source>
</reference>
<comment type="similarity">
    <text evidence="1">Belongs to the membrane fusion protein (MFP) (TC 8.A.1) family.</text>
</comment>
<evidence type="ECO:0000313" key="4">
    <source>
        <dbReference type="EMBL" id="MFD2646866.1"/>
    </source>
</evidence>
<organism evidence="4 5">
    <name type="scientific">Devosia albogilva</name>
    <dbReference type="NCBI Taxonomy" id="429726"/>
    <lineage>
        <taxon>Bacteria</taxon>
        <taxon>Pseudomonadati</taxon>
        <taxon>Pseudomonadota</taxon>
        <taxon>Alphaproteobacteria</taxon>
        <taxon>Hyphomicrobiales</taxon>
        <taxon>Devosiaceae</taxon>
        <taxon>Devosia</taxon>
    </lineage>
</organism>
<dbReference type="EMBL" id="JBHUNP010000001">
    <property type="protein sequence ID" value="MFD2646866.1"/>
    <property type="molecule type" value="Genomic_DNA"/>
</dbReference>
<accession>A0ABW5QH52</accession>
<dbReference type="PANTHER" id="PTHR30469:SF15">
    <property type="entry name" value="HLYD FAMILY OF SECRETION PROTEINS"/>
    <property type="match status" value="1"/>
</dbReference>
<name>A0ABW5QH52_9HYPH</name>
<sequence length="362" mass="38214">MAEASSKSSGKKRRSRRGWLILLALLLLGGGVYAYLQRPWESRAPQVRVEAVAAGPVTQVLAVNGRVAARNTVNVRSAVSGRALEVLAAEGAEVAAGDVLVRIDSDQAKALVDQARAALDAGLVQERQARAAAERAQALGDNATRSAREDAELSLAAATNEVVRLTAALEEAQSQLEQFTITSPLDGVVLDRAVDQGQLVDPQSNLFTVADLSELLVETDVDELYSSRITEGLEVLLQPVGESVARTGTVVFATPSVDPTTGGRAIKIGFDEPVELPVGLTVNANIIVSQQDNVLSLPRSAIVTEGHVSHVMVVEDGVVVERQVQFSDWPAERVIVTDGVAEGELVVLDPAAVTPGQEVEAE</sequence>
<dbReference type="Gene3D" id="1.10.287.470">
    <property type="entry name" value="Helix hairpin bin"/>
    <property type="match status" value="1"/>
</dbReference>
<keyword evidence="2" id="KW-0175">Coiled coil</keyword>
<evidence type="ECO:0000256" key="2">
    <source>
        <dbReference type="SAM" id="Coils"/>
    </source>
</evidence>
<feature type="domain" description="CzcB-like barrel-sandwich hybrid" evidence="3">
    <location>
        <begin position="72"/>
        <end position="211"/>
    </location>
</feature>
<gene>
    <name evidence="4" type="ORF">ACFSX5_03550</name>
</gene>
<dbReference type="Gene3D" id="2.40.30.170">
    <property type="match status" value="1"/>
</dbReference>
<proteinExistence type="inferred from homology"/>
<evidence type="ECO:0000256" key="1">
    <source>
        <dbReference type="ARBA" id="ARBA00009477"/>
    </source>
</evidence>
<protein>
    <submittedName>
        <fullName evidence="4">Efflux RND transporter periplasmic adaptor subunit</fullName>
    </submittedName>
</protein>
<dbReference type="RefSeq" id="WP_386831835.1">
    <property type="nucleotide sequence ID" value="NZ_JBHUNP010000001.1"/>
</dbReference>
<dbReference type="NCBIfam" id="TIGR01730">
    <property type="entry name" value="RND_mfp"/>
    <property type="match status" value="1"/>
</dbReference>
<dbReference type="InterPro" id="IPR006143">
    <property type="entry name" value="RND_pump_MFP"/>
</dbReference>
<dbReference type="Gene3D" id="2.40.420.20">
    <property type="match status" value="1"/>
</dbReference>
<dbReference type="SUPFAM" id="SSF111369">
    <property type="entry name" value="HlyD-like secretion proteins"/>
    <property type="match status" value="1"/>
</dbReference>
<dbReference type="PANTHER" id="PTHR30469">
    <property type="entry name" value="MULTIDRUG RESISTANCE PROTEIN MDTA"/>
    <property type="match status" value="1"/>
</dbReference>
<evidence type="ECO:0000313" key="5">
    <source>
        <dbReference type="Proteomes" id="UP001597521"/>
    </source>
</evidence>
<comment type="caution">
    <text evidence="4">The sequence shown here is derived from an EMBL/GenBank/DDBJ whole genome shotgun (WGS) entry which is preliminary data.</text>
</comment>
<dbReference type="Pfam" id="PF25973">
    <property type="entry name" value="BSH_CzcB"/>
    <property type="match status" value="1"/>
</dbReference>
<feature type="coiled-coil region" evidence="2">
    <location>
        <begin position="148"/>
        <end position="182"/>
    </location>
</feature>